<dbReference type="KEGG" id="kbs:EPA93_37590"/>
<dbReference type="InterPro" id="IPR050736">
    <property type="entry name" value="Sensor_HK_Regulatory"/>
</dbReference>
<keyword evidence="4" id="KW-0808">Transferase</keyword>
<dbReference type="PRINTS" id="PR00344">
    <property type="entry name" value="BCTRLSENSOR"/>
</dbReference>
<evidence type="ECO:0000259" key="8">
    <source>
        <dbReference type="PROSITE" id="PS50109"/>
    </source>
</evidence>
<dbReference type="InterPro" id="IPR036097">
    <property type="entry name" value="HisK_dim/P_sf"/>
</dbReference>
<dbReference type="FunFam" id="3.30.565.10:FF:000006">
    <property type="entry name" value="Sensor histidine kinase WalK"/>
    <property type="match status" value="1"/>
</dbReference>
<evidence type="ECO:0000256" key="5">
    <source>
        <dbReference type="ARBA" id="ARBA00022777"/>
    </source>
</evidence>
<dbReference type="Pfam" id="PF00512">
    <property type="entry name" value="HisKA"/>
    <property type="match status" value="1"/>
</dbReference>
<dbReference type="InterPro" id="IPR000014">
    <property type="entry name" value="PAS"/>
</dbReference>
<dbReference type="RefSeq" id="WP_129892446.1">
    <property type="nucleotide sequence ID" value="NZ_CP035758.1"/>
</dbReference>
<protein>
    <recommendedName>
        <fullName evidence="2">histidine kinase</fullName>
        <ecNumber evidence="2">2.7.13.3</ecNumber>
    </recommendedName>
</protein>
<dbReference type="SUPFAM" id="SSF55874">
    <property type="entry name" value="ATPase domain of HSP90 chaperone/DNA topoisomerase II/histidine kinase"/>
    <property type="match status" value="1"/>
</dbReference>
<evidence type="ECO:0000313" key="11">
    <source>
        <dbReference type="Proteomes" id="UP000290365"/>
    </source>
</evidence>
<evidence type="ECO:0000256" key="1">
    <source>
        <dbReference type="ARBA" id="ARBA00000085"/>
    </source>
</evidence>
<reference evidence="10 11" key="1">
    <citation type="submission" date="2019-01" db="EMBL/GenBank/DDBJ databases">
        <title>Ktedonosporobacter rubrisoli SCAWS-G2.</title>
        <authorList>
            <person name="Huang Y."/>
            <person name="Yan B."/>
        </authorList>
    </citation>
    <scope>NUCLEOTIDE SEQUENCE [LARGE SCALE GENOMIC DNA]</scope>
    <source>
        <strain evidence="10 11">SCAWS-G2</strain>
    </source>
</reference>
<dbReference type="Pfam" id="PF02518">
    <property type="entry name" value="HATPase_c"/>
    <property type="match status" value="1"/>
</dbReference>
<keyword evidence="3" id="KW-0597">Phosphoprotein</keyword>
<evidence type="ECO:0000256" key="3">
    <source>
        <dbReference type="ARBA" id="ARBA00022553"/>
    </source>
</evidence>
<keyword evidence="6" id="KW-0902">Two-component regulatory system</keyword>
<dbReference type="SUPFAM" id="SSF47384">
    <property type="entry name" value="Homodimeric domain of signal transducing histidine kinase"/>
    <property type="match status" value="1"/>
</dbReference>
<dbReference type="SUPFAM" id="SSF55785">
    <property type="entry name" value="PYP-like sensor domain (PAS domain)"/>
    <property type="match status" value="1"/>
</dbReference>
<dbReference type="Proteomes" id="UP000290365">
    <property type="component" value="Chromosome"/>
</dbReference>
<dbReference type="InterPro" id="IPR035965">
    <property type="entry name" value="PAS-like_dom_sf"/>
</dbReference>
<evidence type="ECO:0000256" key="4">
    <source>
        <dbReference type="ARBA" id="ARBA00022679"/>
    </source>
</evidence>
<dbReference type="InterPro" id="IPR003594">
    <property type="entry name" value="HATPase_dom"/>
</dbReference>
<dbReference type="EMBL" id="CP035758">
    <property type="protein sequence ID" value="QBD81385.1"/>
    <property type="molecule type" value="Genomic_DNA"/>
</dbReference>
<dbReference type="Gene3D" id="3.30.565.10">
    <property type="entry name" value="Histidine kinase-like ATPase, C-terminal domain"/>
    <property type="match status" value="1"/>
</dbReference>
<dbReference type="NCBIfam" id="TIGR00229">
    <property type="entry name" value="sensory_box"/>
    <property type="match status" value="1"/>
</dbReference>
<evidence type="ECO:0000256" key="7">
    <source>
        <dbReference type="SAM" id="MobiDB-lite"/>
    </source>
</evidence>
<proteinExistence type="predicted"/>
<dbReference type="Gene3D" id="1.10.287.130">
    <property type="match status" value="1"/>
</dbReference>
<dbReference type="InterPro" id="IPR013656">
    <property type="entry name" value="PAS_4"/>
</dbReference>
<dbReference type="SMART" id="SM00387">
    <property type="entry name" value="HATPase_c"/>
    <property type="match status" value="1"/>
</dbReference>
<dbReference type="CDD" id="cd00082">
    <property type="entry name" value="HisKA"/>
    <property type="match status" value="1"/>
</dbReference>
<name>A0A4P6K0B1_KTERU</name>
<dbReference type="PANTHER" id="PTHR43711">
    <property type="entry name" value="TWO-COMPONENT HISTIDINE KINASE"/>
    <property type="match status" value="1"/>
</dbReference>
<comment type="catalytic activity">
    <reaction evidence="1">
        <text>ATP + protein L-histidine = ADP + protein N-phospho-L-histidine.</text>
        <dbReference type="EC" id="2.7.13.3"/>
    </reaction>
</comment>
<dbReference type="PROSITE" id="PS50109">
    <property type="entry name" value="HIS_KIN"/>
    <property type="match status" value="1"/>
</dbReference>
<evidence type="ECO:0000256" key="2">
    <source>
        <dbReference type="ARBA" id="ARBA00012438"/>
    </source>
</evidence>
<feature type="domain" description="Histidine kinase" evidence="8">
    <location>
        <begin position="175"/>
        <end position="395"/>
    </location>
</feature>
<dbReference type="InterPro" id="IPR004358">
    <property type="entry name" value="Sig_transdc_His_kin-like_C"/>
</dbReference>
<gene>
    <name evidence="10" type="ORF">EPA93_37590</name>
</gene>
<keyword evidence="11" id="KW-1185">Reference proteome</keyword>
<dbReference type="Gene3D" id="3.30.450.20">
    <property type="entry name" value="PAS domain"/>
    <property type="match status" value="1"/>
</dbReference>
<dbReference type="InterPro" id="IPR003661">
    <property type="entry name" value="HisK_dim/P_dom"/>
</dbReference>
<dbReference type="PROSITE" id="PS50112">
    <property type="entry name" value="PAS"/>
    <property type="match status" value="1"/>
</dbReference>
<dbReference type="Pfam" id="PF08448">
    <property type="entry name" value="PAS_4"/>
    <property type="match status" value="1"/>
</dbReference>
<dbReference type="InterPro" id="IPR036890">
    <property type="entry name" value="HATPase_C_sf"/>
</dbReference>
<dbReference type="AlphaFoldDB" id="A0A4P6K0B1"/>
<keyword evidence="5" id="KW-0418">Kinase</keyword>
<sequence>MRKRVSKQIKDEPAIQYVPVGDKSAEEDLAEPEGKAASLEEHSHLDALIAQTSDAMIVLDEHFHVLELNPAAISTLNWSPQEALGRRCTEVLRCQNLNRLELCGTSSCPLLRALQQQKPLPHEELLIGTRPGHVCEVSTSITPIKSAGTSQAVFMARDMSALQVANRVRSNFVSMVSHELRTPLNSVHGFVDLLLQGHMGELTEDQRTYLGYTQEGVQQLISIVEDILFMTRSDLGQFEIKQQEIHFLNLVNQVIYSLKPQALKAEVVICHDMPEDAPPIYADPQRVKQVLNNLVTNAIKFTPPSGTVTVSTRRHDEHFQMISVTDTGYGIPPEDCQHIFERFYQSNHCQQSKMGGYGLGLSIAKLIVEQHGGTIGFDTILNKGTTFYFTLPLYSGQDL</sequence>
<dbReference type="CDD" id="cd00130">
    <property type="entry name" value="PAS"/>
    <property type="match status" value="1"/>
</dbReference>
<evidence type="ECO:0000259" key="9">
    <source>
        <dbReference type="PROSITE" id="PS50112"/>
    </source>
</evidence>
<dbReference type="OrthoDB" id="9813151at2"/>
<organism evidence="10 11">
    <name type="scientific">Ktedonosporobacter rubrisoli</name>
    <dbReference type="NCBI Taxonomy" id="2509675"/>
    <lineage>
        <taxon>Bacteria</taxon>
        <taxon>Bacillati</taxon>
        <taxon>Chloroflexota</taxon>
        <taxon>Ktedonobacteria</taxon>
        <taxon>Ktedonobacterales</taxon>
        <taxon>Ktedonosporobacteraceae</taxon>
        <taxon>Ktedonosporobacter</taxon>
    </lineage>
</organism>
<dbReference type="SMART" id="SM00091">
    <property type="entry name" value="PAS"/>
    <property type="match status" value="1"/>
</dbReference>
<evidence type="ECO:0000256" key="6">
    <source>
        <dbReference type="ARBA" id="ARBA00023012"/>
    </source>
</evidence>
<dbReference type="EC" id="2.7.13.3" evidence="2"/>
<dbReference type="InterPro" id="IPR005467">
    <property type="entry name" value="His_kinase_dom"/>
</dbReference>
<feature type="region of interest" description="Disordered" evidence="7">
    <location>
        <begin position="16"/>
        <end position="37"/>
    </location>
</feature>
<feature type="domain" description="PAS" evidence="9">
    <location>
        <begin position="41"/>
        <end position="86"/>
    </location>
</feature>
<dbReference type="SMART" id="SM00388">
    <property type="entry name" value="HisKA"/>
    <property type="match status" value="1"/>
</dbReference>
<dbReference type="CDD" id="cd00075">
    <property type="entry name" value="HATPase"/>
    <property type="match status" value="1"/>
</dbReference>
<dbReference type="GO" id="GO:0000155">
    <property type="term" value="F:phosphorelay sensor kinase activity"/>
    <property type="evidence" value="ECO:0007669"/>
    <property type="project" value="InterPro"/>
</dbReference>
<dbReference type="PANTHER" id="PTHR43711:SF1">
    <property type="entry name" value="HISTIDINE KINASE 1"/>
    <property type="match status" value="1"/>
</dbReference>
<evidence type="ECO:0000313" key="10">
    <source>
        <dbReference type="EMBL" id="QBD81385.1"/>
    </source>
</evidence>
<accession>A0A4P6K0B1</accession>